<proteinExistence type="predicted"/>
<dbReference type="AlphaFoldDB" id="A0AAD5N8W8"/>
<keyword evidence="2" id="KW-1185">Reference proteome</keyword>
<reference evidence="1" key="1">
    <citation type="submission" date="2021-06" db="EMBL/GenBank/DDBJ databases">
        <title>Parelaphostrongylus tenuis whole genome reference sequence.</title>
        <authorList>
            <person name="Garwood T.J."/>
            <person name="Larsen P.A."/>
            <person name="Fountain-Jones N.M."/>
            <person name="Garbe J.R."/>
            <person name="Macchietto M.G."/>
            <person name="Kania S.A."/>
            <person name="Gerhold R.W."/>
            <person name="Richards J.E."/>
            <person name="Wolf T.M."/>
        </authorList>
    </citation>
    <scope>NUCLEOTIDE SEQUENCE</scope>
    <source>
        <strain evidence="1">MNPRO001-30</strain>
        <tissue evidence="1">Meninges</tissue>
    </source>
</reference>
<accession>A0AAD5N8W8</accession>
<dbReference type="Proteomes" id="UP001196413">
    <property type="component" value="Unassembled WGS sequence"/>
</dbReference>
<gene>
    <name evidence="1" type="ORF">KIN20_025501</name>
</gene>
<dbReference type="EMBL" id="JAHQIW010005206">
    <property type="protein sequence ID" value="KAJ1365256.1"/>
    <property type="molecule type" value="Genomic_DNA"/>
</dbReference>
<sequence length="166" mass="18255">MQLYGRSLVGKEMDVLAGIARISTGFFMMSVLATFSTVHGCGVMPAGQASMKSFNVTGFTLPVNMVYSTLAEVRARVPGIAFDSASTQGFVHRLVMQTVFETLERQGRNALLSDPVISVILSQLEVRTTYVPMLCQGVVDMTMRESILNHTKDSKQNYTNYKEGLD</sequence>
<protein>
    <submittedName>
        <fullName evidence="1">Uncharacterized protein</fullName>
    </submittedName>
</protein>
<evidence type="ECO:0000313" key="1">
    <source>
        <dbReference type="EMBL" id="KAJ1365256.1"/>
    </source>
</evidence>
<comment type="caution">
    <text evidence="1">The sequence shown here is derived from an EMBL/GenBank/DDBJ whole genome shotgun (WGS) entry which is preliminary data.</text>
</comment>
<name>A0AAD5N8W8_PARTN</name>
<organism evidence="1 2">
    <name type="scientific">Parelaphostrongylus tenuis</name>
    <name type="common">Meningeal worm</name>
    <dbReference type="NCBI Taxonomy" id="148309"/>
    <lineage>
        <taxon>Eukaryota</taxon>
        <taxon>Metazoa</taxon>
        <taxon>Ecdysozoa</taxon>
        <taxon>Nematoda</taxon>
        <taxon>Chromadorea</taxon>
        <taxon>Rhabditida</taxon>
        <taxon>Rhabditina</taxon>
        <taxon>Rhabditomorpha</taxon>
        <taxon>Strongyloidea</taxon>
        <taxon>Metastrongylidae</taxon>
        <taxon>Parelaphostrongylus</taxon>
    </lineage>
</organism>
<evidence type="ECO:0000313" key="2">
    <source>
        <dbReference type="Proteomes" id="UP001196413"/>
    </source>
</evidence>